<keyword evidence="3" id="KW-1185">Reference proteome</keyword>
<reference evidence="2" key="1">
    <citation type="submission" date="2019-05" db="EMBL/GenBank/DDBJ databases">
        <authorList>
            <person name="Lianzixin W."/>
        </authorList>
    </citation>
    <scope>NUCLEOTIDE SEQUENCE</scope>
    <source>
        <strain evidence="2">EC11</strain>
    </source>
</reference>
<sequence>FAWQEGNTPWIRMTNPHSGGGKGMYFIPEIGEEVLVGFEAGNAEKPFVLGAMYNGNESSGYATSGNDIKIIQTRSGTKIIMNDDQGSVFIEDPSGNTWMMDGKGNISVNAPKNFSIAAGDNISISAGKNISVSAGEDIDNSANGNITSVAGTDIIQNASGDIRESSDNRTEIVDKDFIRQADISNEIASEVSVFSEKENMTLQSGKTVEFNSAEKSKLF</sequence>
<accession>A0ABX0IXX1</accession>
<reference evidence="2" key="2">
    <citation type="submission" date="2020-02" db="EMBL/GenBank/DDBJ databases">
        <title>Flavobacterium profundi sp. nov., isolated from a deep-sea seamount.</title>
        <authorList>
            <person name="Zhang D.-C."/>
        </authorList>
    </citation>
    <scope>NUCLEOTIDE SEQUENCE</scope>
    <source>
        <strain evidence="2">EC11</strain>
    </source>
</reference>
<dbReference type="Pfam" id="PF04717">
    <property type="entry name" value="Phage_base_V"/>
    <property type="match status" value="1"/>
</dbReference>
<dbReference type="SUPFAM" id="SSF69349">
    <property type="entry name" value="Phage fibre proteins"/>
    <property type="match status" value="1"/>
</dbReference>
<comment type="caution">
    <text evidence="2">The sequence shown here is derived from an EMBL/GenBank/DDBJ whole genome shotgun (WGS) entry which is preliminary data.</text>
</comment>
<evidence type="ECO:0000313" key="2">
    <source>
        <dbReference type="EMBL" id="NHN27597.1"/>
    </source>
</evidence>
<evidence type="ECO:0000259" key="1">
    <source>
        <dbReference type="Pfam" id="PF04717"/>
    </source>
</evidence>
<dbReference type="SUPFAM" id="SSF69255">
    <property type="entry name" value="gp5 N-terminal domain-like"/>
    <property type="match status" value="1"/>
</dbReference>
<protein>
    <recommendedName>
        <fullName evidence="1">Gp5/Type VI secretion system Vgr protein OB-fold domain-containing protein</fullName>
    </recommendedName>
</protein>
<organism evidence="2 3">
    <name type="scientific">Flavobacterium jejuense</name>
    <dbReference type="NCBI Taxonomy" id="1544455"/>
    <lineage>
        <taxon>Bacteria</taxon>
        <taxon>Pseudomonadati</taxon>
        <taxon>Bacteroidota</taxon>
        <taxon>Flavobacteriia</taxon>
        <taxon>Flavobacteriales</taxon>
        <taxon>Flavobacteriaceae</taxon>
        <taxon>Flavobacterium</taxon>
    </lineage>
</organism>
<name>A0ABX0IXX1_9FLAO</name>
<feature type="non-terminal residue" evidence="2">
    <location>
        <position position="1"/>
    </location>
</feature>
<dbReference type="RefSeq" id="WP_243754702.1">
    <property type="nucleotide sequence ID" value="NZ_VEVQ02000016.1"/>
</dbReference>
<dbReference type="Gene3D" id="2.40.50.230">
    <property type="entry name" value="Gp5 N-terminal domain"/>
    <property type="match status" value="1"/>
</dbReference>
<dbReference type="InterPro" id="IPR006531">
    <property type="entry name" value="Gp5/Vgr_OB"/>
</dbReference>
<feature type="domain" description="Gp5/Type VI secretion system Vgr protein OB-fold" evidence="1">
    <location>
        <begin position="6"/>
        <end position="53"/>
    </location>
</feature>
<proteinExistence type="predicted"/>
<dbReference type="Proteomes" id="UP000817854">
    <property type="component" value="Unassembled WGS sequence"/>
</dbReference>
<dbReference type="EMBL" id="VEVQ02000016">
    <property type="protein sequence ID" value="NHN27597.1"/>
    <property type="molecule type" value="Genomic_DNA"/>
</dbReference>
<dbReference type="InterPro" id="IPR037026">
    <property type="entry name" value="Vgr_OB-fold_dom_sf"/>
</dbReference>
<evidence type="ECO:0000313" key="3">
    <source>
        <dbReference type="Proteomes" id="UP000817854"/>
    </source>
</evidence>
<gene>
    <name evidence="2" type="ORF">FIA58_018100</name>
</gene>